<sequence>MNLFQRKRQRPFIYPTERRDIELVMYARTFGCWDQARAEAWLREHSIPYRVVDISREPGAAERLLHWVGYLSVPTFIIARPGEDEPIAPPEPLNGRRPRGLHRGTLITEPSNEQLLAFLLDHKLVAIADNELAV</sequence>
<dbReference type="InParanoid" id="A0A0M8K7D9"/>
<dbReference type="Pfam" id="PF00462">
    <property type="entry name" value="Glutaredoxin"/>
    <property type="match status" value="1"/>
</dbReference>
<evidence type="ECO:0000313" key="3">
    <source>
        <dbReference type="EMBL" id="KPL88559.1"/>
    </source>
</evidence>
<dbReference type="Proteomes" id="UP000037784">
    <property type="component" value="Unassembled WGS sequence"/>
</dbReference>
<dbReference type="EMBL" id="LGKN01000004">
    <property type="protein sequence ID" value="KPL88559.1"/>
    <property type="molecule type" value="Genomic_DNA"/>
</dbReference>
<gene>
    <name evidence="2" type="ORF">ARMA_1708</name>
    <name evidence="3" type="ORF">SE16_07255</name>
</gene>
<feature type="domain" description="Glutaredoxin" evidence="1">
    <location>
        <begin position="25"/>
        <end position="78"/>
    </location>
</feature>
<reference evidence="4" key="3">
    <citation type="submission" date="2015-08" db="EMBL/GenBank/DDBJ databases">
        <title>Draft Genome Sequence of a Heterotrophic Facultative Anaerobic Bacterium Ardenticatena maritima Strain 110S.</title>
        <authorList>
            <person name="Kawaichi S."/>
            <person name="Yoshida T."/>
            <person name="Sako Y."/>
            <person name="Nakamura R."/>
        </authorList>
    </citation>
    <scope>NUCLEOTIDE SEQUENCE [LARGE SCALE GENOMIC DNA]</scope>
    <source>
        <strain evidence="4">110S</strain>
    </source>
</reference>
<dbReference type="SUPFAM" id="SSF52833">
    <property type="entry name" value="Thioredoxin-like"/>
    <property type="match status" value="1"/>
</dbReference>
<dbReference type="AlphaFoldDB" id="A0A0M8K7D9"/>
<dbReference type="CDD" id="cd02976">
    <property type="entry name" value="NrdH"/>
    <property type="match status" value="1"/>
</dbReference>
<evidence type="ECO:0000259" key="1">
    <source>
        <dbReference type="Pfam" id="PF00462"/>
    </source>
</evidence>
<dbReference type="InterPro" id="IPR002109">
    <property type="entry name" value="Glutaredoxin"/>
</dbReference>
<comment type="caution">
    <text evidence="2">The sequence shown here is derived from an EMBL/GenBank/DDBJ whole genome shotgun (WGS) entry which is preliminary data.</text>
</comment>
<dbReference type="OrthoDB" id="166296at2"/>
<accession>A0A0M8K7D9</accession>
<name>A0A0M8K7D9_9CHLR</name>
<proteinExistence type="predicted"/>
<dbReference type="InterPro" id="IPR036249">
    <property type="entry name" value="Thioredoxin-like_sf"/>
</dbReference>
<evidence type="ECO:0000313" key="5">
    <source>
        <dbReference type="Proteomes" id="UP000050502"/>
    </source>
</evidence>
<dbReference type="EMBL" id="BBZA01000134">
    <property type="protein sequence ID" value="GAP63285.1"/>
    <property type="molecule type" value="Genomic_DNA"/>
</dbReference>
<evidence type="ECO:0000313" key="4">
    <source>
        <dbReference type="Proteomes" id="UP000037784"/>
    </source>
</evidence>
<evidence type="ECO:0000313" key="2">
    <source>
        <dbReference type="EMBL" id="GAP63285.1"/>
    </source>
</evidence>
<organism evidence="2 4">
    <name type="scientific">Ardenticatena maritima</name>
    <dbReference type="NCBI Taxonomy" id="872965"/>
    <lineage>
        <taxon>Bacteria</taxon>
        <taxon>Bacillati</taxon>
        <taxon>Chloroflexota</taxon>
        <taxon>Ardenticatenia</taxon>
        <taxon>Ardenticatenales</taxon>
        <taxon>Ardenticatenaceae</taxon>
        <taxon>Ardenticatena</taxon>
    </lineage>
</organism>
<keyword evidence="4" id="KW-1185">Reference proteome</keyword>
<protein>
    <recommendedName>
        <fullName evidence="1">Glutaredoxin domain-containing protein</fullName>
    </recommendedName>
</protein>
<dbReference type="Proteomes" id="UP000050502">
    <property type="component" value="Unassembled WGS sequence"/>
</dbReference>
<dbReference type="Gene3D" id="3.40.30.10">
    <property type="entry name" value="Glutaredoxin"/>
    <property type="match status" value="1"/>
</dbReference>
<reference evidence="3 5" key="2">
    <citation type="submission" date="2015-07" db="EMBL/GenBank/DDBJ databases">
        <title>Whole genome sequence of Ardenticatena maritima DSM 23922.</title>
        <authorList>
            <person name="Hemp J."/>
            <person name="Ward L.M."/>
            <person name="Pace L.A."/>
            <person name="Fischer W.W."/>
        </authorList>
    </citation>
    <scope>NUCLEOTIDE SEQUENCE [LARGE SCALE GENOMIC DNA]</scope>
    <source>
        <strain evidence="3 5">110S</strain>
    </source>
</reference>
<dbReference type="RefSeq" id="WP_054493143.1">
    <property type="nucleotide sequence ID" value="NZ_BBZA01000134.1"/>
</dbReference>
<reference evidence="2 4" key="1">
    <citation type="journal article" date="2015" name="Genome Announc.">
        <title>Draft Genome Sequence of a Heterotrophic Facultative Anaerobic Thermophilic Bacterium, Ardenticatena maritima Strain 110ST.</title>
        <authorList>
            <person name="Kawaichi S."/>
            <person name="Yoshida T."/>
            <person name="Sako Y."/>
            <person name="Nakamura R."/>
        </authorList>
    </citation>
    <scope>NUCLEOTIDE SEQUENCE [LARGE SCALE GENOMIC DNA]</scope>
    <source>
        <strain evidence="2 4">110S</strain>
    </source>
</reference>
<dbReference type="STRING" id="872965.SE16_07255"/>